<dbReference type="Proteomes" id="UP000037511">
    <property type="component" value="Unassembled WGS sequence"/>
</dbReference>
<dbReference type="EMBL" id="LGVG01000005">
    <property type="protein sequence ID" value="KNE28647.1"/>
    <property type="molecule type" value="Genomic_DNA"/>
</dbReference>
<evidence type="ECO:0000259" key="1">
    <source>
        <dbReference type="Pfam" id="PF09836"/>
    </source>
</evidence>
<dbReference type="InterPro" id="IPR044922">
    <property type="entry name" value="DUF2063_N_sf"/>
</dbReference>
<proteinExistence type="predicted"/>
<dbReference type="Gene3D" id="1.10.150.690">
    <property type="entry name" value="DUF2063"/>
    <property type="match status" value="1"/>
</dbReference>
<evidence type="ECO:0000313" key="2">
    <source>
        <dbReference type="EMBL" id="KNE28647.1"/>
    </source>
</evidence>
<feature type="domain" description="Putative DNA-binding" evidence="1">
    <location>
        <begin position="5"/>
        <end position="94"/>
    </location>
</feature>
<reference evidence="2 3" key="1">
    <citation type="submission" date="2015-07" db="EMBL/GenBank/DDBJ databases">
        <title>Draft genome of Achromobacter spanius.</title>
        <authorList>
            <person name="Wang X."/>
        </authorList>
    </citation>
    <scope>NUCLEOTIDE SEQUENCE [LARGE SCALE GENOMIC DNA]</scope>
    <source>
        <strain evidence="2 3">CGMCC9173</strain>
    </source>
</reference>
<dbReference type="InterPro" id="IPR018640">
    <property type="entry name" value="DUF2063"/>
</dbReference>
<name>A0AAW3I7R1_9BURK</name>
<organism evidence="2 3">
    <name type="scientific">Achromobacter spanius</name>
    <dbReference type="NCBI Taxonomy" id="217203"/>
    <lineage>
        <taxon>Bacteria</taxon>
        <taxon>Pseudomonadati</taxon>
        <taxon>Pseudomonadota</taxon>
        <taxon>Betaproteobacteria</taxon>
        <taxon>Burkholderiales</taxon>
        <taxon>Alcaligenaceae</taxon>
        <taxon>Achromobacter</taxon>
    </lineage>
</organism>
<dbReference type="RefSeq" id="WP_050445774.1">
    <property type="nucleotide sequence ID" value="NZ_JAOEJJ010000024.1"/>
</dbReference>
<evidence type="ECO:0000313" key="3">
    <source>
        <dbReference type="Proteomes" id="UP000037511"/>
    </source>
</evidence>
<protein>
    <recommendedName>
        <fullName evidence="1">Putative DNA-binding domain-containing protein</fullName>
    </recommendedName>
</protein>
<gene>
    <name evidence="2" type="ORF">AFM18_05440</name>
</gene>
<dbReference type="Pfam" id="PF09836">
    <property type="entry name" value="DUF2063"/>
    <property type="match status" value="1"/>
</dbReference>
<accession>A0AAW3I7R1</accession>
<comment type="caution">
    <text evidence="2">The sequence shown here is derived from an EMBL/GenBank/DDBJ whole genome shotgun (WGS) entry which is preliminary data.</text>
</comment>
<sequence>MTALRQFADLLLDQAPPTPDEVRTRLQVAPPERFAIYRNNVVSSLMQALADNFPVCVELVGEPFFRDMARGYALASPPRSAIMAYYGDTFPDFVQAYAPAASLRYLADVARLEYRVVRAYHAADHEPPAPAALQACIAGMADLPAARLHIHPAAQAMSSNYAVFSIWAAHRGQGDLATVDVCVPESVVVLRPGQTVHAVPVDASLVELIDALGTQPLGEAFERLTQQHDDFQWSHALAQLIRHQIIVGISPGA</sequence>
<dbReference type="AlphaFoldDB" id="A0AAW3I7R1"/>